<dbReference type="InterPro" id="IPR036179">
    <property type="entry name" value="Ig-like_dom_sf"/>
</dbReference>
<keyword evidence="1" id="KW-0433">Leucine-rich repeat</keyword>
<dbReference type="FunFam" id="3.80.10.10:FF:000082">
    <property type="entry name" value="Leucine-rich repeat-containing 24"/>
    <property type="match status" value="1"/>
</dbReference>
<proteinExistence type="predicted"/>
<dbReference type="PROSITE" id="PS50835">
    <property type="entry name" value="IG_LIKE"/>
    <property type="match status" value="1"/>
</dbReference>
<sequence length="904" mass="96890">MSTREDRHVSALIRRRCCWSTSSHSAVVPTRLDIVATQPAPLSSLRKWRPGGVDPFIIALWVLLLSFASSAALSTLTGANGMPILLPLVDNSEILGVNKEDKQPLTSSGLSGGSSQDVVGVVAVVAEEECPTGCFCKWANGKRTAECGAAGLTEVPEGLNRDTQVLNLSNNTISFLGPREFHAKGYSNLQRIHVARCGLSMIAPSAFHLLTNLVELDLSSNKLHRVPSSALSDCGSLRRLSLSFNPIETIHDDAFRGLSRLGTLELNFCRLTVVESLAFRGLRSLEFLRMAHNLLKRVPPNALIEHLPPQLYGVNLEENPWTCDCEMRQVRQWMEENNIPLSAPPKCAHPHRLQGVSWQALELADFACAPELAAIDSVAAAVEAENATLRCEVEAQPPSSTAISWAFNGRPIRNMSLISFGRQLYIIREEVSLSRVKTSVLTIVNAFVKDSGSYTCVATNRAGNVSGHATLHIYPREEFGPLTSAEIGGVVLGFLLTLVVLVGAVYMVMQQYQSYCQQRAASSGSALDDHADHTLKGTPDRGQTLKEKSGKNNGVKIPSCAKPSYETVVSLTKNNGHVGVDLVNSTNNGAAPFTEVRTPPERPHNSGDNDGGSSSNNKVNQLPLGGLSMAGGTNGFLQQTFYTATTDCQKPQATTILPTRTKQNIALTTDSPSTVPSATQMVSNTVRTPCSNSSGSKDNFNVCAEAGGSSSCNDATNGSAKQAYSTFEKNNASLVNAIAFELEEKIANRVIENLNLRNRQSQMMTMGSGGTVQQQPQHQQLSPHQPRPLSEDLEDHVPPPPAPKEATSAKSSKDFLHVAALKARSNGTVSARIVHGSGGGTGSTPVVGLGGKNVACGFATGEMQLAHAQANPAFHLDLRGELRDSPDEGLGDERDYETDDGPHT</sequence>
<dbReference type="PANTHER" id="PTHR24366">
    <property type="entry name" value="IG(IMMUNOGLOBULIN) AND LRR(LEUCINE RICH REPEAT) DOMAINS"/>
    <property type="match status" value="1"/>
</dbReference>
<dbReference type="EnsemblMetazoa" id="XM_022804144">
    <property type="protein sequence ID" value="XP_022659879"/>
    <property type="gene ID" value="LOC111249804"/>
</dbReference>
<feature type="compositionally biased region" description="Low complexity" evidence="6">
    <location>
        <begin position="608"/>
        <end position="617"/>
    </location>
</feature>
<evidence type="ECO:0000256" key="3">
    <source>
        <dbReference type="ARBA" id="ARBA00022737"/>
    </source>
</evidence>
<dbReference type="InParanoid" id="A0A7M7M9J2"/>
<dbReference type="InterPro" id="IPR003598">
    <property type="entry name" value="Ig_sub2"/>
</dbReference>
<keyword evidence="4" id="KW-1015">Disulfide bond</keyword>
<feature type="compositionally biased region" description="Basic and acidic residues" evidence="6">
    <location>
        <begin position="598"/>
        <end position="607"/>
    </location>
</feature>
<keyword evidence="7" id="KW-0812">Transmembrane</keyword>
<dbReference type="KEGG" id="vde:111249804"/>
<feature type="compositionally biased region" description="Acidic residues" evidence="6">
    <location>
        <begin position="887"/>
        <end position="904"/>
    </location>
</feature>
<feature type="transmembrane region" description="Helical" evidence="7">
    <location>
        <begin position="56"/>
        <end position="76"/>
    </location>
</feature>
<dbReference type="InterPro" id="IPR032675">
    <property type="entry name" value="LRR_dom_sf"/>
</dbReference>
<dbReference type="PANTHER" id="PTHR24366:SF140">
    <property type="entry name" value="IP22191P"/>
    <property type="match status" value="1"/>
</dbReference>
<name>A0A7M7M9J2_VARDE</name>
<dbReference type="InterPro" id="IPR007110">
    <property type="entry name" value="Ig-like_dom"/>
</dbReference>
<dbReference type="SMART" id="SM00408">
    <property type="entry name" value="IGc2"/>
    <property type="match status" value="1"/>
</dbReference>
<feature type="region of interest" description="Disordered" evidence="6">
    <location>
        <begin position="878"/>
        <end position="904"/>
    </location>
</feature>
<accession>A0A7M7M9J2</accession>
<dbReference type="SUPFAM" id="SSF52058">
    <property type="entry name" value="L domain-like"/>
    <property type="match status" value="1"/>
</dbReference>
<dbReference type="InterPro" id="IPR001611">
    <property type="entry name" value="Leu-rich_rpt"/>
</dbReference>
<dbReference type="Proteomes" id="UP000594260">
    <property type="component" value="Unplaced"/>
</dbReference>
<keyword evidence="7" id="KW-1133">Transmembrane helix</keyword>
<dbReference type="InterPro" id="IPR003599">
    <property type="entry name" value="Ig_sub"/>
</dbReference>
<dbReference type="GeneID" id="111249804"/>
<evidence type="ECO:0000313" key="10">
    <source>
        <dbReference type="Proteomes" id="UP000594260"/>
    </source>
</evidence>
<protein>
    <recommendedName>
        <fullName evidence="8">Ig-like domain-containing protein</fullName>
    </recommendedName>
</protein>
<dbReference type="Gene3D" id="2.60.40.10">
    <property type="entry name" value="Immunoglobulins"/>
    <property type="match status" value="1"/>
</dbReference>
<dbReference type="RefSeq" id="XP_022659879.1">
    <property type="nucleotide sequence ID" value="XM_022804144.1"/>
</dbReference>
<dbReference type="FunCoup" id="A0A7M7M9J2">
    <property type="interactions" value="144"/>
</dbReference>
<dbReference type="OrthoDB" id="643377at2759"/>
<dbReference type="Gene3D" id="3.80.10.10">
    <property type="entry name" value="Ribonuclease Inhibitor"/>
    <property type="match status" value="2"/>
</dbReference>
<evidence type="ECO:0000313" key="9">
    <source>
        <dbReference type="EnsemblMetazoa" id="XP_022659879"/>
    </source>
</evidence>
<dbReference type="InterPro" id="IPR000483">
    <property type="entry name" value="Cys-rich_flank_reg_C"/>
</dbReference>
<dbReference type="SMART" id="SM00369">
    <property type="entry name" value="LRR_TYP"/>
    <property type="match status" value="6"/>
</dbReference>
<evidence type="ECO:0000256" key="4">
    <source>
        <dbReference type="ARBA" id="ARBA00023157"/>
    </source>
</evidence>
<dbReference type="Pfam" id="PF07679">
    <property type="entry name" value="I-set"/>
    <property type="match status" value="1"/>
</dbReference>
<organism evidence="9 10">
    <name type="scientific">Varroa destructor</name>
    <name type="common">Honeybee mite</name>
    <dbReference type="NCBI Taxonomy" id="109461"/>
    <lineage>
        <taxon>Eukaryota</taxon>
        <taxon>Metazoa</taxon>
        <taxon>Ecdysozoa</taxon>
        <taxon>Arthropoda</taxon>
        <taxon>Chelicerata</taxon>
        <taxon>Arachnida</taxon>
        <taxon>Acari</taxon>
        <taxon>Parasitiformes</taxon>
        <taxon>Mesostigmata</taxon>
        <taxon>Gamasina</taxon>
        <taxon>Dermanyssoidea</taxon>
        <taxon>Varroidae</taxon>
        <taxon>Varroa</taxon>
    </lineage>
</organism>
<feature type="region of interest" description="Disordered" evidence="6">
    <location>
        <begin position="581"/>
        <end position="626"/>
    </location>
</feature>
<keyword evidence="3" id="KW-0677">Repeat</keyword>
<evidence type="ECO:0000256" key="2">
    <source>
        <dbReference type="ARBA" id="ARBA00022729"/>
    </source>
</evidence>
<reference evidence="9" key="1">
    <citation type="submission" date="2021-01" db="UniProtKB">
        <authorList>
            <consortium name="EnsemblMetazoa"/>
        </authorList>
    </citation>
    <scope>IDENTIFICATION</scope>
</reference>
<feature type="transmembrane region" description="Helical" evidence="7">
    <location>
        <begin position="487"/>
        <end position="509"/>
    </location>
</feature>
<dbReference type="Pfam" id="PF13855">
    <property type="entry name" value="LRR_8"/>
    <property type="match status" value="1"/>
</dbReference>
<dbReference type="InterPro" id="IPR013783">
    <property type="entry name" value="Ig-like_fold"/>
</dbReference>
<feature type="compositionally biased region" description="Basic and acidic residues" evidence="6">
    <location>
        <begin position="527"/>
        <end position="550"/>
    </location>
</feature>
<evidence type="ECO:0000256" key="1">
    <source>
        <dbReference type="ARBA" id="ARBA00022614"/>
    </source>
</evidence>
<feature type="compositionally biased region" description="Low complexity" evidence="6">
    <location>
        <begin position="773"/>
        <end position="788"/>
    </location>
</feature>
<dbReference type="InterPro" id="IPR013098">
    <property type="entry name" value="Ig_I-set"/>
</dbReference>
<dbReference type="PROSITE" id="PS51450">
    <property type="entry name" value="LRR"/>
    <property type="match status" value="2"/>
</dbReference>
<evidence type="ECO:0000256" key="5">
    <source>
        <dbReference type="ARBA" id="ARBA00023180"/>
    </source>
</evidence>
<dbReference type="InterPro" id="IPR003591">
    <property type="entry name" value="Leu-rich_rpt_typical-subtyp"/>
</dbReference>
<feature type="region of interest" description="Disordered" evidence="6">
    <location>
        <begin position="527"/>
        <end position="558"/>
    </location>
</feature>
<evidence type="ECO:0000259" key="8">
    <source>
        <dbReference type="PROSITE" id="PS50835"/>
    </source>
</evidence>
<keyword evidence="2" id="KW-0732">Signal</keyword>
<keyword evidence="5" id="KW-0325">Glycoprotein</keyword>
<evidence type="ECO:0000256" key="6">
    <source>
        <dbReference type="SAM" id="MobiDB-lite"/>
    </source>
</evidence>
<dbReference type="AlphaFoldDB" id="A0A7M7M9J2"/>
<evidence type="ECO:0000256" key="7">
    <source>
        <dbReference type="SAM" id="Phobius"/>
    </source>
</evidence>
<dbReference type="SMART" id="SM00082">
    <property type="entry name" value="LRRCT"/>
    <property type="match status" value="1"/>
</dbReference>
<dbReference type="Pfam" id="PF00560">
    <property type="entry name" value="LRR_1"/>
    <property type="match status" value="1"/>
</dbReference>
<dbReference type="SUPFAM" id="SSF48726">
    <property type="entry name" value="Immunoglobulin"/>
    <property type="match status" value="1"/>
</dbReference>
<feature type="region of interest" description="Disordered" evidence="6">
    <location>
        <begin position="766"/>
        <end position="811"/>
    </location>
</feature>
<keyword evidence="10" id="KW-1185">Reference proteome</keyword>
<dbReference type="SMART" id="SM00409">
    <property type="entry name" value="IG"/>
    <property type="match status" value="1"/>
</dbReference>
<feature type="domain" description="Ig-like" evidence="8">
    <location>
        <begin position="370"/>
        <end position="472"/>
    </location>
</feature>
<keyword evidence="7" id="KW-0472">Membrane</keyword>